<dbReference type="PANTHER" id="PTHR46580">
    <property type="entry name" value="SENSOR KINASE-RELATED"/>
    <property type="match status" value="1"/>
</dbReference>
<evidence type="ECO:0000256" key="4">
    <source>
        <dbReference type="ARBA" id="ARBA00022825"/>
    </source>
</evidence>
<dbReference type="AlphaFoldDB" id="A0A6B8M4J5"/>
<dbReference type="InterPro" id="IPR015500">
    <property type="entry name" value="Peptidase_S8_subtilisin-rel"/>
</dbReference>
<dbReference type="InterPro" id="IPR028994">
    <property type="entry name" value="Integrin_alpha_N"/>
</dbReference>
<feature type="chain" id="PRO_5025389205" evidence="5">
    <location>
        <begin position="35"/>
        <end position="955"/>
    </location>
</feature>
<dbReference type="Gene3D" id="3.40.50.200">
    <property type="entry name" value="Peptidase S8/S53 domain"/>
    <property type="match status" value="1"/>
</dbReference>
<keyword evidence="3" id="KW-0378">Hydrolase</keyword>
<evidence type="ECO:0000256" key="1">
    <source>
        <dbReference type="ARBA" id="ARBA00022670"/>
    </source>
</evidence>
<keyword evidence="8" id="KW-1185">Reference proteome</keyword>
<organism evidence="7 8">
    <name type="scientific">Methylocystis parvus</name>
    <dbReference type="NCBI Taxonomy" id="134"/>
    <lineage>
        <taxon>Bacteria</taxon>
        <taxon>Pseudomonadati</taxon>
        <taxon>Pseudomonadota</taxon>
        <taxon>Alphaproteobacteria</taxon>
        <taxon>Hyphomicrobiales</taxon>
        <taxon>Methylocystaceae</taxon>
        <taxon>Methylocystis</taxon>
    </lineage>
</organism>
<keyword evidence="1" id="KW-0645">Protease</keyword>
<reference evidence="7 8" key="1">
    <citation type="submission" date="2019-09" db="EMBL/GenBank/DDBJ databases">
        <title>Isolation and complete genome sequencing of Methylocystis species.</title>
        <authorList>
            <person name="Rumah B.L."/>
            <person name="Stead C.E."/>
            <person name="Stevens B.C."/>
            <person name="Minton N.P."/>
            <person name="Grosse-Honebrink A."/>
            <person name="Zhang Y."/>
        </authorList>
    </citation>
    <scope>NUCLEOTIDE SEQUENCE [LARGE SCALE GENOMIC DNA]</scope>
    <source>
        <strain evidence="7 8">BRCS2</strain>
    </source>
</reference>
<dbReference type="PANTHER" id="PTHR46580:SF2">
    <property type="entry name" value="MAM DOMAIN-CONTAINING PROTEIN"/>
    <property type="match status" value="1"/>
</dbReference>
<dbReference type="RefSeq" id="WP_016918216.1">
    <property type="nucleotide sequence ID" value="NZ_CP044331.1"/>
</dbReference>
<dbReference type="InterPro" id="IPR036852">
    <property type="entry name" value="Peptidase_S8/S53_dom_sf"/>
</dbReference>
<evidence type="ECO:0000256" key="2">
    <source>
        <dbReference type="ARBA" id="ARBA00022729"/>
    </source>
</evidence>
<dbReference type="GO" id="GO:0004252">
    <property type="term" value="F:serine-type endopeptidase activity"/>
    <property type="evidence" value="ECO:0007669"/>
    <property type="project" value="InterPro"/>
</dbReference>
<name>A0A6B8M4J5_9HYPH</name>
<keyword evidence="2 5" id="KW-0732">Signal</keyword>
<dbReference type="InterPro" id="IPR000209">
    <property type="entry name" value="Peptidase_S8/S53_dom"/>
</dbReference>
<dbReference type="InterPro" id="IPR023828">
    <property type="entry name" value="Peptidase_S8_Ser-AS"/>
</dbReference>
<keyword evidence="4" id="KW-0720">Serine protease</keyword>
<evidence type="ECO:0000313" key="8">
    <source>
        <dbReference type="Proteomes" id="UP000422569"/>
    </source>
</evidence>
<evidence type="ECO:0000313" key="7">
    <source>
        <dbReference type="EMBL" id="QGM97821.1"/>
    </source>
</evidence>
<proteinExistence type="predicted"/>
<dbReference type="Pfam" id="PF00082">
    <property type="entry name" value="Peptidase_S8"/>
    <property type="match status" value="1"/>
</dbReference>
<dbReference type="PROSITE" id="PS00138">
    <property type="entry name" value="SUBTILASE_SER"/>
    <property type="match status" value="1"/>
</dbReference>
<gene>
    <name evidence="7" type="ORF">F7D14_10315</name>
</gene>
<dbReference type="KEGG" id="mpar:F7D14_10315"/>
<dbReference type="Proteomes" id="UP000422569">
    <property type="component" value="Chromosome"/>
</dbReference>
<dbReference type="Gene3D" id="2.40.128.340">
    <property type="match status" value="2"/>
</dbReference>
<dbReference type="InterPro" id="IPR013517">
    <property type="entry name" value="FG-GAP"/>
</dbReference>
<feature type="domain" description="Peptidase S8/S53" evidence="6">
    <location>
        <begin position="491"/>
        <end position="624"/>
    </location>
</feature>
<dbReference type="Pfam" id="PF13517">
    <property type="entry name" value="FG-GAP_3"/>
    <property type="match status" value="2"/>
</dbReference>
<sequence length="955" mass="97730">MSDHYFYPVIGTVRRSFAVSLLALTTGLASGAIAQTPRSGLNQQTFDQIQSIASDKSKWTSAQKKLDPGLLYASRAAKGQPPVPGSGAPLPHMHAEDVIDGNGFALVDIATTDAAGTVAKIQAAGGSVVSSFPQYNAVRASVPVSKLEDLAGSASVKSIRPAEFPQTNQMMVPRLEKLENRLDNMRVQLAKAFGGGAAPGAQVNLGTGATVSEAVVAHGADIVQNASVTGSGVKVCVMSNGISTLAARQAAGELPNVQILGTGQAGSSGDEGTAMLELVADMAPGASLGFSTANSSKAQFAQNILDLRNVMGCNVIVDDITYFSEGAFQEDIVANAVTTVVNSGAMYFSSAANSGHLSGGQSGTWEGDFLDGGAVFGPIAAGGETGNFHNFGTAGSPVLFDTLTASASRISLQWADPLGAAGDDYDVYVVNAAGTTVLGFSAAIQNGTQDAFEFISGSFPSGSRIYIVKFSGAARALRLDSNRSRLSIATNGSTFGHNGGVKTITVAAVSNNFAPISGRKLNASDTITTYSSDGPRKLFLNPTPATSYITSGCATFACAGGGGTLLPKVDISAADCDTTTTPGFIPFCGTSAAAPQAAAIAALVKSSAKSLTGSQILSRMRATAIDIMVAGRDVDSGSGIVMADAAVNTRTTFPHDLNGDSAGDILWRDQTNGNAIVSLVNNASITSSAFAANLPLSWTTRATGDFNGDGRSDILWRDASGNYVVSFMNAAGGIASSSFLTNLAGGWSVSGTGDFNGDGTTDILWSNLNTGDRVVSFVVNGNIVFSQFIVNLPLAWLIAGVGDLNSDGRADIVWYNNGNGNVVASLMNSNGTVIASSTFLASLPTWTLTGLADFNGDGRKDILWRDATGATVASLIAANGSAISSSQFLVTLGTPWTVALLGDYNGDGRSDILWRNNTTGATVASLIGPGGTTISSSSLLATLPTNFEVQSLNQN</sequence>
<dbReference type="PRINTS" id="PR00723">
    <property type="entry name" value="SUBTILISIN"/>
</dbReference>
<dbReference type="GO" id="GO:0006508">
    <property type="term" value="P:proteolysis"/>
    <property type="evidence" value="ECO:0007669"/>
    <property type="project" value="UniProtKB-KW"/>
</dbReference>
<protein>
    <submittedName>
        <fullName evidence="7">S8 family serine peptidase</fullName>
    </submittedName>
</protein>
<dbReference type="SUPFAM" id="SSF69318">
    <property type="entry name" value="Integrin alpha N-terminal domain"/>
    <property type="match status" value="2"/>
</dbReference>
<evidence type="ECO:0000256" key="3">
    <source>
        <dbReference type="ARBA" id="ARBA00022801"/>
    </source>
</evidence>
<accession>A0A6B8M4J5</accession>
<dbReference type="EMBL" id="CP044331">
    <property type="protein sequence ID" value="QGM97821.1"/>
    <property type="molecule type" value="Genomic_DNA"/>
</dbReference>
<dbReference type="SUPFAM" id="SSF52743">
    <property type="entry name" value="Subtilisin-like"/>
    <property type="match status" value="1"/>
</dbReference>
<feature type="signal peptide" evidence="5">
    <location>
        <begin position="1"/>
        <end position="34"/>
    </location>
</feature>
<evidence type="ECO:0000256" key="5">
    <source>
        <dbReference type="SAM" id="SignalP"/>
    </source>
</evidence>
<evidence type="ECO:0000259" key="6">
    <source>
        <dbReference type="Pfam" id="PF00082"/>
    </source>
</evidence>